<dbReference type="EMBL" id="CP089982">
    <property type="protein sequence ID" value="WXA92635.1"/>
    <property type="molecule type" value="Genomic_DNA"/>
</dbReference>
<dbReference type="RefSeq" id="WP_394843239.1">
    <property type="nucleotide sequence ID" value="NZ_CP089982.1"/>
</dbReference>
<accession>A0ABZ2K4Z7</accession>
<feature type="transmembrane region" description="Helical" evidence="2">
    <location>
        <begin position="12"/>
        <end position="29"/>
    </location>
</feature>
<dbReference type="Proteomes" id="UP001379533">
    <property type="component" value="Chromosome"/>
</dbReference>
<proteinExistence type="predicted"/>
<evidence type="ECO:0000313" key="4">
    <source>
        <dbReference type="Proteomes" id="UP001379533"/>
    </source>
</evidence>
<protein>
    <submittedName>
        <fullName evidence="3">Uncharacterized protein</fullName>
    </submittedName>
</protein>
<keyword evidence="4" id="KW-1185">Reference proteome</keyword>
<keyword evidence="2" id="KW-0812">Transmembrane</keyword>
<keyword evidence="2" id="KW-0472">Membrane</keyword>
<evidence type="ECO:0000313" key="3">
    <source>
        <dbReference type="EMBL" id="WXA92635.1"/>
    </source>
</evidence>
<evidence type="ECO:0000256" key="2">
    <source>
        <dbReference type="SAM" id="Phobius"/>
    </source>
</evidence>
<sequence>MTAHGYGWGMRAAGFLAIGICSVVVGMVACSGDTFTNEPGVGGDGGPGVDAGNDSGGDGGRPSCAPGVSERAFCSNFDKSNNVRDDKWSVSGAQDVVQVRNGSPFAAKSPPNFLFVDSGDNDHAFVTTNLPPTKRFSLSFEMRLQELGNQSYVAMLLSFCPRSGAGNCFSLRLKFAAPSDAGRQVVVDDGSFQANVGNVEALRDQWVHVALESNLEATANNIGTLRVTFGSDTRSMAILVPSSTIAQVDHVELNLGAVSADTGSGGGFNAYQLGIDTVIFDPAP</sequence>
<organism evidence="3 4">
    <name type="scientific">Pendulispora brunnea</name>
    <dbReference type="NCBI Taxonomy" id="2905690"/>
    <lineage>
        <taxon>Bacteria</taxon>
        <taxon>Pseudomonadati</taxon>
        <taxon>Myxococcota</taxon>
        <taxon>Myxococcia</taxon>
        <taxon>Myxococcales</taxon>
        <taxon>Sorangiineae</taxon>
        <taxon>Pendulisporaceae</taxon>
        <taxon>Pendulispora</taxon>
    </lineage>
</organism>
<evidence type="ECO:0000256" key="1">
    <source>
        <dbReference type="SAM" id="MobiDB-lite"/>
    </source>
</evidence>
<feature type="compositionally biased region" description="Gly residues" evidence="1">
    <location>
        <begin position="40"/>
        <end position="60"/>
    </location>
</feature>
<gene>
    <name evidence="3" type="ORF">LZC95_40085</name>
</gene>
<reference evidence="3 4" key="1">
    <citation type="submission" date="2021-12" db="EMBL/GenBank/DDBJ databases">
        <title>Discovery of the Pendulisporaceae a myxobacterial family with distinct sporulation behavior and unique specialized metabolism.</title>
        <authorList>
            <person name="Garcia R."/>
            <person name="Popoff A."/>
            <person name="Bader C.D."/>
            <person name="Loehr J."/>
            <person name="Walesch S."/>
            <person name="Walt C."/>
            <person name="Boldt J."/>
            <person name="Bunk B."/>
            <person name="Haeckl F.J.F.P.J."/>
            <person name="Gunesch A.P."/>
            <person name="Birkelbach J."/>
            <person name="Nuebel U."/>
            <person name="Pietschmann T."/>
            <person name="Bach T."/>
            <person name="Mueller R."/>
        </authorList>
    </citation>
    <scope>NUCLEOTIDE SEQUENCE [LARGE SCALE GENOMIC DNA]</scope>
    <source>
        <strain evidence="3 4">MSr12523</strain>
    </source>
</reference>
<feature type="region of interest" description="Disordered" evidence="1">
    <location>
        <begin position="38"/>
        <end position="63"/>
    </location>
</feature>
<name>A0ABZ2K4Z7_9BACT</name>
<keyword evidence="2" id="KW-1133">Transmembrane helix</keyword>